<protein>
    <submittedName>
        <fullName evidence="3">Uncharacterized protein</fullName>
    </submittedName>
</protein>
<feature type="compositionally biased region" description="Acidic residues" evidence="1">
    <location>
        <begin position="21"/>
        <end position="35"/>
    </location>
</feature>
<keyword evidence="2" id="KW-0812">Transmembrane</keyword>
<keyword evidence="2" id="KW-1133">Transmembrane helix</keyword>
<accession>A0AA40D2Q3</accession>
<organism evidence="3 4">
    <name type="scientific">Cercophora samala</name>
    <dbReference type="NCBI Taxonomy" id="330535"/>
    <lineage>
        <taxon>Eukaryota</taxon>
        <taxon>Fungi</taxon>
        <taxon>Dikarya</taxon>
        <taxon>Ascomycota</taxon>
        <taxon>Pezizomycotina</taxon>
        <taxon>Sordariomycetes</taxon>
        <taxon>Sordariomycetidae</taxon>
        <taxon>Sordariales</taxon>
        <taxon>Lasiosphaeriaceae</taxon>
        <taxon>Cercophora</taxon>
    </lineage>
</organism>
<feature type="region of interest" description="Disordered" evidence="1">
    <location>
        <begin position="1"/>
        <end position="36"/>
    </location>
</feature>
<gene>
    <name evidence="3" type="ORF">QBC41DRAFT_286181</name>
</gene>
<feature type="compositionally biased region" description="Low complexity" evidence="1">
    <location>
        <begin position="116"/>
        <end position="127"/>
    </location>
</feature>
<dbReference type="EMBL" id="JAULSY010000160">
    <property type="protein sequence ID" value="KAK0660830.1"/>
    <property type="molecule type" value="Genomic_DNA"/>
</dbReference>
<keyword evidence="4" id="KW-1185">Reference proteome</keyword>
<evidence type="ECO:0000256" key="2">
    <source>
        <dbReference type="SAM" id="Phobius"/>
    </source>
</evidence>
<evidence type="ECO:0000313" key="3">
    <source>
        <dbReference type="EMBL" id="KAK0660830.1"/>
    </source>
</evidence>
<comment type="caution">
    <text evidence="3">The sequence shown here is derived from an EMBL/GenBank/DDBJ whole genome shotgun (WGS) entry which is preliminary data.</text>
</comment>
<reference evidence="3" key="1">
    <citation type="submission" date="2023-06" db="EMBL/GenBank/DDBJ databases">
        <title>Genome-scale phylogeny and comparative genomics of the fungal order Sordariales.</title>
        <authorList>
            <consortium name="Lawrence Berkeley National Laboratory"/>
            <person name="Hensen N."/>
            <person name="Bonometti L."/>
            <person name="Westerberg I."/>
            <person name="Brannstrom I.O."/>
            <person name="Guillou S."/>
            <person name="Cros-Aarteil S."/>
            <person name="Calhoun S."/>
            <person name="Haridas S."/>
            <person name="Kuo A."/>
            <person name="Mondo S."/>
            <person name="Pangilinan J."/>
            <person name="Riley R."/>
            <person name="Labutti K."/>
            <person name="Andreopoulos B."/>
            <person name="Lipzen A."/>
            <person name="Chen C."/>
            <person name="Yanf M."/>
            <person name="Daum C."/>
            <person name="Ng V."/>
            <person name="Clum A."/>
            <person name="Steindorff A."/>
            <person name="Ohm R."/>
            <person name="Martin F."/>
            <person name="Silar P."/>
            <person name="Natvig D."/>
            <person name="Lalanne C."/>
            <person name="Gautier V."/>
            <person name="Ament-Velasquez S.L."/>
            <person name="Kruys A."/>
            <person name="Hutchinson M.I."/>
            <person name="Powell A.J."/>
            <person name="Barry K."/>
            <person name="Miller A.N."/>
            <person name="Grigoriev I.V."/>
            <person name="Debuchy R."/>
            <person name="Gladieux P."/>
            <person name="Thoren M.H."/>
            <person name="Johannesson H."/>
        </authorList>
    </citation>
    <scope>NUCLEOTIDE SEQUENCE</scope>
    <source>
        <strain evidence="3">CBS 307.81</strain>
    </source>
</reference>
<feature type="transmembrane region" description="Helical" evidence="2">
    <location>
        <begin position="168"/>
        <end position="193"/>
    </location>
</feature>
<dbReference type="Proteomes" id="UP001174997">
    <property type="component" value="Unassembled WGS sequence"/>
</dbReference>
<dbReference type="AlphaFoldDB" id="A0AA40D2Q3"/>
<evidence type="ECO:0000256" key="1">
    <source>
        <dbReference type="SAM" id="MobiDB-lite"/>
    </source>
</evidence>
<keyword evidence="2" id="KW-0472">Membrane</keyword>
<name>A0AA40D2Q3_9PEZI</name>
<proteinExistence type="predicted"/>
<feature type="region of interest" description="Disordered" evidence="1">
    <location>
        <begin position="56"/>
        <end position="127"/>
    </location>
</feature>
<evidence type="ECO:0000313" key="4">
    <source>
        <dbReference type="Proteomes" id="UP001174997"/>
    </source>
</evidence>
<sequence length="528" mass="59899">MSRYRRRYDTSYRPPPLSPESSDDDEDYDITDADEMPGVVYTGPALEARGVFASLWGNRKPQKQQPTHLPFGRHREPPPEISSDDSDEPLYRYHTADGRPSYPGHFGPLRDPGPEIPSSSESDESLPWSPVVDARQIYTSEPVLWRVRSWLLWAFNTIIHAIQSSWDLFLRVFGAIGFWALIPLSFALLVYALSKGTKFGVSHTGHGWKGFVRPIPYIDAGTKYWPREHHTPSILDYLLGDRAKSEKANTVNHLWAVEHLQGQFADTAGACKHILEESKDAVASHGSLTELSHVIANSGWENAPVASNTLNVLVKQMRSITKSMLIDFHKRMRLFFTRTKDENLKLIGLAKQIKPKDSEVTGKLEFDQLGRDRMNHLVFSNILNTQAWIDSARTDLNILMRTLDQIVPGLEEVCAYVFKKDHGRFYHDSDRLVAWNKLLAKAQASGLSEKSAEELKVLPKRIFRAQGWVNDVFQTLSNVNEELGKVRDDLGTMADQLPKWTIEQFLDLYTDMAQRLDGSLDSLGPFVL</sequence>